<dbReference type="EMBL" id="GBRH01244198">
    <property type="protein sequence ID" value="JAD53697.1"/>
    <property type="molecule type" value="Transcribed_RNA"/>
</dbReference>
<organism evidence="1">
    <name type="scientific">Arundo donax</name>
    <name type="common">Giant reed</name>
    <name type="synonym">Donax arundinaceus</name>
    <dbReference type="NCBI Taxonomy" id="35708"/>
    <lineage>
        <taxon>Eukaryota</taxon>
        <taxon>Viridiplantae</taxon>
        <taxon>Streptophyta</taxon>
        <taxon>Embryophyta</taxon>
        <taxon>Tracheophyta</taxon>
        <taxon>Spermatophyta</taxon>
        <taxon>Magnoliopsida</taxon>
        <taxon>Liliopsida</taxon>
        <taxon>Poales</taxon>
        <taxon>Poaceae</taxon>
        <taxon>PACMAD clade</taxon>
        <taxon>Arundinoideae</taxon>
        <taxon>Arundineae</taxon>
        <taxon>Arundo</taxon>
    </lineage>
</organism>
<name>A0A0A9B313_ARUDO</name>
<proteinExistence type="predicted"/>
<dbReference type="AlphaFoldDB" id="A0A0A9B313"/>
<evidence type="ECO:0000313" key="1">
    <source>
        <dbReference type="EMBL" id="JAD53697.1"/>
    </source>
</evidence>
<protein>
    <submittedName>
        <fullName evidence="1">Uncharacterized protein</fullName>
    </submittedName>
</protein>
<reference evidence="1" key="2">
    <citation type="journal article" date="2015" name="Data Brief">
        <title>Shoot transcriptome of the giant reed, Arundo donax.</title>
        <authorList>
            <person name="Barrero R.A."/>
            <person name="Guerrero F.D."/>
            <person name="Moolhuijzen P."/>
            <person name="Goolsby J.A."/>
            <person name="Tidwell J."/>
            <person name="Bellgard S.E."/>
            <person name="Bellgard M.I."/>
        </authorList>
    </citation>
    <scope>NUCLEOTIDE SEQUENCE</scope>
    <source>
        <tissue evidence="1">Shoot tissue taken approximately 20 cm above the soil surface</tissue>
    </source>
</reference>
<reference evidence="1" key="1">
    <citation type="submission" date="2014-09" db="EMBL/GenBank/DDBJ databases">
        <authorList>
            <person name="Magalhaes I.L.F."/>
            <person name="Oliveira U."/>
            <person name="Santos F.R."/>
            <person name="Vidigal T.H.D.A."/>
            <person name="Brescovit A.D."/>
            <person name="Santos A.J."/>
        </authorList>
    </citation>
    <scope>NUCLEOTIDE SEQUENCE</scope>
    <source>
        <tissue evidence="1">Shoot tissue taken approximately 20 cm above the soil surface</tissue>
    </source>
</reference>
<accession>A0A0A9B313</accession>
<sequence length="72" mass="8198">MSIHPTKHKYWVFEEATCIKKMTTQLDTHHDNHTAIVTIGSYPHITSVITGHLSVSSIKIYALVLLRIVTIR</sequence>